<protein>
    <recommendedName>
        <fullName evidence="4">HD domain-containing protein</fullName>
    </recommendedName>
</protein>
<feature type="domain" description="PAS" evidence="1">
    <location>
        <begin position="12"/>
        <end position="56"/>
    </location>
</feature>
<dbReference type="PANTHER" id="PTHR45228">
    <property type="entry name" value="CYCLIC DI-GMP PHOSPHODIESTERASE TM_0186-RELATED"/>
    <property type="match status" value="1"/>
</dbReference>
<dbReference type="InterPro" id="IPR037522">
    <property type="entry name" value="HD_GYP_dom"/>
</dbReference>
<dbReference type="CDD" id="cd00130">
    <property type="entry name" value="PAS"/>
    <property type="match status" value="1"/>
</dbReference>
<feature type="domain" description="HD-GYP" evidence="2">
    <location>
        <begin position="319"/>
        <end position="514"/>
    </location>
</feature>
<dbReference type="PROSITE" id="PS51832">
    <property type="entry name" value="HD_GYP"/>
    <property type="match status" value="1"/>
</dbReference>
<dbReference type="InterPro" id="IPR003018">
    <property type="entry name" value="GAF"/>
</dbReference>
<name>A0AAU7AYL9_9ACTN</name>
<organism evidence="3">
    <name type="scientific">Paraconexibacter sp. AEG42_29</name>
    <dbReference type="NCBI Taxonomy" id="2997339"/>
    <lineage>
        <taxon>Bacteria</taxon>
        <taxon>Bacillati</taxon>
        <taxon>Actinomycetota</taxon>
        <taxon>Thermoleophilia</taxon>
        <taxon>Solirubrobacterales</taxon>
        <taxon>Paraconexibacteraceae</taxon>
        <taxon>Paraconexibacter</taxon>
    </lineage>
</organism>
<dbReference type="NCBIfam" id="TIGR00229">
    <property type="entry name" value="sensory_box"/>
    <property type="match status" value="1"/>
</dbReference>
<dbReference type="SUPFAM" id="SSF55785">
    <property type="entry name" value="PYP-like sensor domain (PAS domain)"/>
    <property type="match status" value="1"/>
</dbReference>
<gene>
    <name evidence="3" type="ORF">DSM112329_03587</name>
</gene>
<dbReference type="SMART" id="SM00086">
    <property type="entry name" value="PAC"/>
    <property type="match status" value="1"/>
</dbReference>
<dbReference type="InterPro" id="IPR052020">
    <property type="entry name" value="Cyclic_di-GMP/3'3'-cGAMP_PDE"/>
</dbReference>
<dbReference type="InterPro" id="IPR029016">
    <property type="entry name" value="GAF-like_dom_sf"/>
</dbReference>
<evidence type="ECO:0000259" key="1">
    <source>
        <dbReference type="PROSITE" id="PS50112"/>
    </source>
</evidence>
<dbReference type="AlphaFoldDB" id="A0AAU7AYL9"/>
<dbReference type="Pfam" id="PF13487">
    <property type="entry name" value="HD_5"/>
    <property type="match status" value="1"/>
</dbReference>
<dbReference type="Gene3D" id="3.30.450.20">
    <property type="entry name" value="PAS domain"/>
    <property type="match status" value="1"/>
</dbReference>
<dbReference type="Pfam" id="PF13426">
    <property type="entry name" value="PAS_9"/>
    <property type="match status" value="1"/>
</dbReference>
<accession>A0AAU7AYL9</accession>
<dbReference type="KEGG" id="parq:DSM112329_03587"/>
<dbReference type="CDD" id="cd00077">
    <property type="entry name" value="HDc"/>
    <property type="match status" value="1"/>
</dbReference>
<dbReference type="RefSeq" id="WP_354697929.1">
    <property type="nucleotide sequence ID" value="NZ_CP114014.1"/>
</dbReference>
<dbReference type="InterPro" id="IPR001610">
    <property type="entry name" value="PAC"/>
</dbReference>
<dbReference type="Pfam" id="PF13185">
    <property type="entry name" value="GAF_2"/>
    <property type="match status" value="1"/>
</dbReference>
<reference evidence="3" key="1">
    <citation type="submission" date="2022-12" db="EMBL/GenBank/DDBJ databases">
        <title>Paraconexibacter alkalitolerans sp. nov. and Baekduia alba sp. nov., isolated from soil and emended description of the genera Paraconexibacter (Chun et al., 2020) and Baekduia (An et al., 2020).</title>
        <authorList>
            <person name="Vieira S."/>
            <person name="Huber K.J."/>
            <person name="Geppert A."/>
            <person name="Wolf J."/>
            <person name="Neumann-Schaal M."/>
            <person name="Muesken M."/>
            <person name="Overmann J."/>
        </authorList>
    </citation>
    <scope>NUCLEOTIDE SEQUENCE</scope>
    <source>
        <strain evidence="3">AEG42_29</strain>
    </source>
</reference>
<dbReference type="SMART" id="SM00091">
    <property type="entry name" value="PAS"/>
    <property type="match status" value="1"/>
</dbReference>
<dbReference type="Gene3D" id="3.30.450.40">
    <property type="match status" value="1"/>
</dbReference>
<sequence>MDTLPPVSPGVVSPLYRTLVDSLELGVVVVDGAGTLLSANPSAERLLGFDAGRVCGTGAVTWSFVDTEHRPVALADLPCQRSLATGSPQLDVTLGAQRADGSLVWLEFSARPTAHEGTPVTVLSFTDITARRHALALALEKGPGAGHPPDAVDRGAGTAALVERVFEAVGRESGSLGMQRICEFAQELLGVDIAYATEHDATHQHFRALVGDGPSFGVDAATSLPLEQTYCAAILAGRLPALMTDLTEHAEAMALPVTAAARVGSYVSVPIVDATGTARGTLCGASHGARPDLGDRDVAFLRVLAAVLAHHLEADDATDRRATAASARALAAAVEIRDRYTADHSAEVVELARRVAAEMGVTPAEAREAQQVALLHDLGKLGIADAILQKPGPLTDAEWRVMRTHPDLGAAIVAIVPELAHLADAIRAEHERWDGAGYPRGLTGEEIPLASRITFVCDAFHAMTSDRPYRAALGAAEALEEIAAQRGRQFCPRSVDGLLAVVGTAVPARPVQRS</sequence>
<evidence type="ECO:0000259" key="2">
    <source>
        <dbReference type="PROSITE" id="PS51832"/>
    </source>
</evidence>
<dbReference type="SMART" id="SM00065">
    <property type="entry name" value="GAF"/>
    <property type="match status" value="1"/>
</dbReference>
<dbReference type="SMART" id="SM00471">
    <property type="entry name" value="HDc"/>
    <property type="match status" value="1"/>
</dbReference>
<dbReference type="InterPro" id="IPR035965">
    <property type="entry name" value="PAS-like_dom_sf"/>
</dbReference>
<dbReference type="InterPro" id="IPR000014">
    <property type="entry name" value="PAS"/>
</dbReference>
<dbReference type="PROSITE" id="PS50112">
    <property type="entry name" value="PAS"/>
    <property type="match status" value="1"/>
</dbReference>
<dbReference type="SUPFAM" id="SSF55781">
    <property type="entry name" value="GAF domain-like"/>
    <property type="match status" value="1"/>
</dbReference>
<dbReference type="InterPro" id="IPR003607">
    <property type="entry name" value="HD/PDEase_dom"/>
</dbReference>
<proteinExistence type="predicted"/>
<dbReference type="Gene3D" id="1.10.3210.10">
    <property type="entry name" value="Hypothetical protein af1432"/>
    <property type="match status" value="1"/>
</dbReference>
<evidence type="ECO:0008006" key="4">
    <source>
        <dbReference type="Google" id="ProtNLM"/>
    </source>
</evidence>
<dbReference type="EMBL" id="CP114014">
    <property type="protein sequence ID" value="XAY06710.1"/>
    <property type="molecule type" value="Genomic_DNA"/>
</dbReference>
<evidence type="ECO:0000313" key="3">
    <source>
        <dbReference type="EMBL" id="XAY06710.1"/>
    </source>
</evidence>
<dbReference type="SUPFAM" id="SSF109604">
    <property type="entry name" value="HD-domain/PDEase-like"/>
    <property type="match status" value="1"/>
</dbReference>